<evidence type="ECO:0000256" key="14">
    <source>
        <dbReference type="ARBA" id="ARBA00047545"/>
    </source>
</evidence>
<proteinExistence type="predicted"/>
<feature type="compositionally biased region" description="Acidic residues" evidence="15">
    <location>
        <begin position="709"/>
        <end position="718"/>
    </location>
</feature>
<feature type="domain" description="AWS" evidence="18">
    <location>
        <begin position="83"/>
        <end position="132"/>
    </location>
</feature>
<evidence type="ECO:0000256" key="5">
    <source>
        <dbReference type="ARBA" id="ARBA00022454"/>
    </source>
</evidence>
<evidence type="ECO:0000259" key="18">
    <source>
        <dbReference type="PROSITE" id="PS51215"/>
    </source>
</evidence>
<keyword evidence="5" id="KW-0158">Chromosome</keyword>
<dbReference type="Pfam" id="PF17907">
    <property type="entry name" value="AWS"/>
    <property type="match status" value="1"/>
</dbReference>
<evidence type="ECO:0000256" key="13">
    <source>
        <dbReference type="ARBA" id="ARBA00030091"/>
    </source>
</evidence>
<dbReference type="PROSITE" id="PS51568">
    <property type="entry name" value="SAM_MT43_SET2_1"/>
    <property type="match status" value="1"/>
</dbReference>
<comment type="catalytic activity">
    <reaction evidence="14">
        <text>L-lysyl(36)-[histone H3] + 3 S-adenosyl-L-methionine = N(6),N(6),N(6)-trimethyl-L-lysyl(36)-[histone H3] + 3 S-adenosyl-L-homocysteine + 3 H(+)</text>
        <dbReference type="Rhea" id="RHEA:60324"/>
        <dbReference type="Rhea" id="RHEA-COMP:9785"/>
        <dbReference type="Rhea" id="RHEA-COMP:15536"/>
        <dbReference type="ChEBI" id="CHEBI:15378"/>
        <dbReference type="ChEBI" id="CHEBI:29969"/>
        <dbReference type="ChEBI" id="CHEBI:57856"/>
        <dbReference type="ChEBI" id="CHEBI:59789"/>
        <dbReference type="ChEBI" id="CHEBI:61961"/>
        <dbReference type="EC" id="2.1.1.359"/>
    </reaction>
</comment>
<dbReference type="PROSITE" id="PS51215">
    <property type="entry name" value="AWS"/>
    <property type="match status" value="1"/>
</dbReference>
<evidence type="ECO:0000256" key="1">
    <source>
        <dbReference type="ARBA" id="ARBA00004123"/>
    </source>
</evidence>
<dbReference type="InterPro" id="IPR046341">
    <property type="entry name" value="SET_dom_sf"/>
</dbReference>
<dbReference type="EMBL" id="SPOI01000151">
    <property type="protein sequence ID" value="TIB35199.1"/>
    <property type="molecule type" value="Genomic_DNA"/>
</dbReference>
<dbReference type="Pfam" id="PF08236">
    <property type="entry name" value="SRI"/>
    <property type="match status" value="1"/>
</dbReference>
<feature type="domain" description="Post-SET" evidence="17">
    <location>
        <begin position="258"/>
        <end position="274"/>
    </location>
</feature>
<feature type="compositionally biased region" description="Basic and acidic residues" evidence="15">
    <location>
        <begin position="696"/>
        <end position="708"/>
    </location>
</feature>
<dbReference type="GO" id="GO:0005634">
    <property type="term" value="C:nucleus"/>
    <property type="evidence" value="ECO:0007669"/>
    <property type="project" value="UniProtKB-SubCell"/>
</dbReference>
<accession>A0A4T0IYE4</accession>
<organism evidence="19 20">
    <name type="scientific">Wallemia ichthyophaga</name>
    <dbReference type="NCBI Taxonomy" id="245174"/>
    <lineage>
        <taxon>Eukaryota</taxon>
        <taxon>Fungi</taxon>
        <taxon>Dikarya</taxon>
        <taxon>Basidiomycota</taxon>
        <taxon>Wallemiomycotina</taxon>
        <taxon>Wallemiomycetes</taxon>
        <taxon>Wallemiales</taxon>
        <taxon>Wallemiaceae</taxon>
        <taxon>Wallemia</taxon>
    </lineage>
</organism>
<feature type="compositionally biased region" description="Low complexity" evidence="15">
    <location>
        <begin position="17"/>
        <end position="33"/>
    </location>
</feature>
<dbReference type="GO" id="GO:0005694">
    <property type="term" value="C:chromosome"/>
    <property type="evidence" value="ECO:0007669"/>
    <property type="project" value="UniProtKB-SubCell"/>
</dbReference>
<dbReference type="Proteomes" id="UP000310689">
    <property type="component" value="Unassembled WGS sequence"/>
</dbReference>
<evidence type="ECO:0000256" key="3">
    <source>
        <dbReference type="ARBA" id="ARBA00012178"/>
    </source>
</evidence>
<keyword evidence="9" id="KW-0949">S-adenosyl-L-methionine</keyword>
<dbReference type="PROSITE" id="PS50280">
    <property type="entry name" value="SET"/>
    <property type="match status" value="1"/>
</dbReference>
<evidence type="ECO:0000259" key="17">
    <source>
        <dbReference type="PROSITE" id="PS50868"/>
    </source>
</evidence>
<feature type="domain" description="SET" evidence="16">
    <location>
        <begin position="134"/>
        <end position="251"/>
    </location>
</feature>
<feature type="compositionally biased region" description="Polar residues" evidence="15">
    <location>
        <begin position="725"/>
        <end position="744"/>
    </location>
</feature>
<feature type="region of interest" description="Disordered" evidence="15">
    <location>
        <begin position="1"/>
        <end position="35"/>
    </location>
</feature>
<name>A0A4T0IYE4_WALIC</name>
<comment type="caution">
    <text evidence="19">The sequence shown here is derived from an EMBL/GenBank/DDBJ whole genome shotgun (WGS) entry which is preliminary data.</text>
</comment>
<evidence type="ECO:0000313" key="19">
    <source>
        <dbReference type="EMBL" id="TIB35199.1"/>
    </source>
</evidence>
<dbReference type="Pfam" id="PF00856">
    <property type="entry name" value="SET"/>
    <property type="match status" value="1"/>
</dbReference>
<dbReference type="InterPro" id="IPR006560">
    <property type="entry name" value="AWS_dom"/>
</dbReference>
<dbReference type="SMART" id="SM00317">
    <property type="entry name" value="SET"/>
    <property type="match status" value="1"/>
</dbReference>
<keyword evidence="12" id="KW-0539">Nucleus</keyword>
<dbReference type="GO" id="GO:0140955">
    <property type="term" value="F:histone H3K36 trimethyltransferase activity"/>
    <property type="evidence" value="ECO:0007669"/>
    <property type="project" value="UniProtKB-EC"/>
</dbReference>
<dbReference type="InterPro" id="IPR025788">
    <property type="entry name" value="Set2_fungi"/>
</dbReference>
<evidence type="ECO:0000256" key="9">
    <source>
        <dbReference type="ARBA" id="ARBA00022691"/>
    </source>
</evidence>
<dbReference type="SMART" id="SM00570">
    <property type="entry name" value="AWS"/>
    <property type="match status" value="1"/>
</dbReference>
<dbReference type="InterPro" id="IPR050777">
    <property type="entry name" value="SET2_Histone-Lys_MeTrsfase"/>
</dbReference>
<evidence type="ECO:0000256" key="4">
    <source>
        <dbReference type="ARBA" id="ARBA00018028"/>
    </source>
</evidence>
<protein>
    <recommendedName>
        <fullName evidence="4">Histone-lysine N-methyltransferase, H3 lysine-36 specific</fullName>
        <ecNumber evidence="3">2.1.1.359</ecNumber>
    </recommendedName>
    <alternativeName>
        <fullName evidence="13">SET domain-containing protein 2</fullName>
    </alternativeName>
</protein>
<dbReference type="Gene3D" id="1.10.1740.100">
    <property type="entry name" value="Set2, Rpb1 interacting domain"/>
    <property type="match status" value="1"/>
</dbReference>
<dbReference type="SMART" id="SM00508">
    <property type="entry name" value="PostSET"/>
    <property type="match status" value="1"/>
</dbReference>
<dbReference type="InterPro" id="IPR003616">
    <property type="entry name" value="Post-SET_dom"/>
</dbReference>
<dbReference type="PROSITE" id="PS50868">
    <property type="entry name" value="POST_SET"/>
    <property type="match status" value="1"/>
</dbReference>
<dbReference type="InterPro" id="IPR001214">
    <property type="entry name" value="SET_dom"/>
</dbReference>
<evidence type="ECO:0000256" key="15">
    <source>
        <dbReference type="SAM" id="MobiDB-lite"/>
    </source>
</evidence>
<evidence type="ECO:0000256" key="6">
    <source>
        <dbReference type="ARBA" id="ARBA00022491"/>
    </source>
</evidence>
<dbReference type="PANTHER" id="PTHR22884">
    <property type="entry name" value="SET DOMAIN PROTEINS"/>
    <property type="match status" value="1"/>
</dbReference>
<evidence type="ECO:0000256" key="8">
    <source>
        <dbReference type="ARBA" id="ARBA00022679"/>
    </source>
</evidence>
<keyword evidence="6" id="KW-0678">Repressor</keyword>
<reference evidence="19 20" key="1">
    <citation type="submission" date="2019-03" db="EMBL/GenBank/DDBJ databases">
        <title>Sequencing 23 genomes of Wallemia ichthyophaga.</title>
        <authorList>
            <person name="Gostincar C."/>
        </authorList>
    </citation>
    <scope>NUCLEOTIDE SEQUENCE [LARGE SCALE GENOMIC DNA]</scope>
    <source>
        <strain evidence="19 20">EXF-6200</strain>
    </source>
</reference>
<evidence type="ECO:0000256" key="10">
    <source>
        <dbReference type="ARBA" id="ARBA00023015"/>
    </source>
</evidence>
<evidence type="ECO:0000256" key="11">
    <source>
        <dbReference type="ARBA" id="ARBA00023163"/>
    </source>
</evidence>
<feature type="compositionally biased region" description="Basic and acidic residues" evidence="15">
    <location>
        <begin position="553"/>
        <end position="618"/>
    </location>
</feature>
<evidence type="ECO:0000256" key="7">
    <source>
        <dbReference type="ARBA" id="ARBA00022603"/>
    </source>
</evidence>
<sequence>MTIKSKSPSIGLDNRNESGINNGINNGSNTPISESNQKSILANSGKPQDQSHLPLASDHASTFEPIDECQYANRSLGRSHQHVEESYCDCYLSNSACAHSSDCINRLTQVECLLDDCKSGPHCRNQRFQRRQWAGLDVVATEKKGYGLRAQHDMDRDTFLIEYIGEVVTQTQFLRRMTSYAKEGIKHFYFMMLQNEQFIDATRKGNVGRFVNHSCAPNCFVSKWVVGRYVKMGIFTKRRIHKGEELTFNYNVDRYGHDAQVCHCGEPNCVGFIGGKTQTDIGGMDDQILDALGITQEEVMRLTLKGSRKKKSKTLDEDYELELKPMVLEDVPKVITAVRQSSSNKKILLKLLKRMRMTESHDIQRQLMRMHGFAIQASLLSEYPHDEDLSRLVIEILAQWSQHLKAKNKIETSKIDEPVQLIEKSSENDEIKTGAHTLLQLWDTLESAYRIPKRGINQTDDDILLSEHQNEQLISQLPEAKRVKLHEDSLFKSQKEFVKPEATQSGTPFEAPTLLDLQKEKWKELQKQSPQDSQRAEQENIKKVIENARLVEQSKQEEAAKQKAEEEAEKQRKKEESESRKAAKKKEDNRKRSKSKEKEKEKDTQQKTEKDKNTPDPHKKLHKQIGELVVHVMSKSKDSFSHDSFKKHAKELTSTLLEKEKKKGGVEMSEDMRNKMKKFIKEYVSKILARKQSKGGGERKNDANKEEKGENDENDDKDENERSDTSQQTTAKHPTPTFSDQVQW</sequence>
<dbReference type="EC" id="2.1.1.359" evidence="3"/>
<keyword evidence="8" id="KW-0808">Transferase</keyword>
<dbReference type="InterPro" id="IPR013257">
    <property type="entry name" value="SRI"/>
</dbReference>
<dbReference type="SUPFAM" id="SSF82199">
    <property type="entry name" value="SET domain"/>
    <property type="match status" value="1"/>
</dbReference>
<keyword evidence="11" id="KW-0804">Transcription</keyword>
<dbReference type="AlphaFoldDB" id="A0A4T0IYE4"/>
<dbReference type="GO" id="GO:0006355">
    <property type="term" value="P:regulation of DNA-templated transcription"/>
    <property type="evidence" value="ECO:0007669"/>
    <property type="project" value="InterPro"/>
</dbReference>
<dbReference type="Gene3D" id="2.170.270.10">
    <property type="entry name" value="SET domain"/>
    <property type="match status" value="1"/>
</dbReference>
<evidence type="ECO:0000256" key="2">
    <source>
        <dbReference type="ARBA" id="ARBA00004286"/>
    </source>
</evidence>
<dbReference type="InterPro" id="IPR038190">
    <property type="entry name" value="SRI_sf"/>
</dbReference>
<evidence type="ECO:0000259" key="16">
    <source>
        <dbReference type="PROSITE" id="PS50280"/>
    </source>
</evidence>
<gene>
    <name evidence="19" type="ORF">E3P86_02715</name>
</gene>
<evidence type="ECO:0000313" key="20">
    <source>
        <dbReference type="Proteomes" id="UP000310689"/>
    </source>
</evidence>
<dbReference type="GO" id="GO:0032259">
    <property type="term" value="P:methylation"/>
    <property type="evidence" value="ECO:0007669"/>
    <property type="project" value="UniProtKB-KW"/>
</dbReference>
<feature type="region of interest" description="Disordered" evidence="15">
    <location>
        <begin position="688"/>
        <end position="744"/>
    </location>
</feature>
<comment type="subcellular location">
    <subcellularLocation>
        <location evidence="2">Chromosome</location>
    </subcellularLocation>
    <subcellularLocation>
        <location evidence="1">Nucleus</location>
    </subcellularLocation>
</comment>
<keyword evidence="10" id="KW-0805">Transcription regulation</keyword>
<keyword evidence="7" id="KW-0489">Methyltransferase</keyword>
<evidence type="ECO:0000256" key="12">
    <source>
        <dbReference type="ARBA" id="ARBA00023242"/>
    </source>
</evidence>
<feature type="region of interest" description="Disordered" evidence="15">
    <location>
        <begin position="553"/>
        <end position="625"/>
    </location>
</feature>